<dbReference type="AlphaFoldDB" id="A0AAN8FIT7"/>
<organism evidence="1 2">
    <name type="scientific">Trichostrongylus colubriformis</name>
    <name type="common">Black scour worm</name>
    <dbReference type="NCBI Taxonomy" id="6319"/>
    <lineage>
        <taxon>Eukaryota</taxon>
        <taxon>Metazoa</taxon>
        <taxon>Ecdysozoa</taxon>
        <taxon>Nematoda</taxon>
        <taxon>Chromadorea</taxon>
        <taxon>Rhabditida</taxon>
        <taxon>Rhabditina</taxon>
        <taxon>Rhabditomorpha</taxon>
        <taxon>Strongyloidea</taxon>
        <taxon>Trichostrongylidae</taxon>
        <taxon>Trichostrongylus</taxon>
    </lineage>
</organism>
<evidence type="ECO:0000313" key="1">
    <source>
        <dbReference type="EMBL" id="KAK5964808.1"/>
    </source>
</evidence>
<comment type="caution">
    <text evidence="1">The sequence shown here is derived from an EMBL/GenBank/DDBJ whole genome shotgun (WGS) entry which is preliminary data.</text>
</comment>
<dbReference type="InterPro" id="IPR036465">
    <property type="entry name" value="vWFA_dom_sf"/>
</dbReference>
<proteinExistence type="predicted"/>
<dbReference type="Proteomes" id="UP001331761">
    <property type="component" value="Unassembled WGS sequence"/>
</dbReference>
<gene>
    <name evidence="1" type="ORF">GCK32_019484</name>
</gene>
<name>A0AAN8FIT7_TRICO</name>
<dbReference type="Gene3D" id="3.40.50.410">
    <property type="entry name" value="von Willebrand factor, type A domain"/>
    <property type="match status" value="1"/>
</dbReference>
<evidence type="ECO:0000313" key="2">
    <source>
        <dbReference type="Proteomes" id="UP001331761"/>
    </source>
</evidence>
<accession>A0AAN8FIT7</accession>
<sequence length="108" mass="12103">MAMCVDALKLSSEWVKERKSSLQEKGASYWTGTYDAYNIADGMITGDNSQKKNVIILSDGETANCVGSTETDRRNANKEFPIADKWRNNGINIIYVAVASNEYYHNIK</sequence>
<dbReference type="EMBL" id="WIXE01025337">
    <property type="protein sequence ID" value="KAK5964808.1"/>
    <property type="molecule type" value="Genomic_DNA"/>
</dbReference>
<reference evidence="1 2" key="1">
    <citation type="submission" date="2019-10" db="EMBL/GenBank/DDBJ databases">
        <title>Assembly and Annotation for the nematode Trichostrongylus colubriformis.</title>
        <authorList>
            <person name="Martin J."/>
        </authorList>
    </citation>
    <scope>NUCLEOTIDE SEQUENCE [LARGE SCALE GENOMIC DNA]</scope>
    <source>
        <strain evidence="1">G859</strain>
        <tissue evidence="1">Whole worm</tissue>
    </source>
</reference>
<protein>
    <submittedName>
        <fullName evidence="1">VWFA domain-containing protein</fullName>
    </submittedName>
</protein>
<feature type="non-terminal residue" evidence="1">
    <location>
        <position position="108"/>
    </location>
</feature>
<keyword evidence="2" id="KW-1185">Reference proteome</keyword>